<name>A0A2P5BPW7_PARAD</name>
<gene>
    <name evidence="2" type="ORF">PanWU01x14_220940</name>
</gene>
<feature type="transmembrane region" description="Helical" evidence="1">
    <location>
        <begin position="12"/>
        <end position="32"/>
    </location>
</feature>
<accession>A0A2P5BPW7</accession>
<keyword evidence="3" id="KW-1185">Reference proteome</keyword>
<dbReference type="Proteomes" id="UP000237105">
    <property type="component" value="Unassembled WGS sequence"/>
</dbReference>
<keyword evidence="1" id="KW-0472">Membrane</keyword>
<keyword evidence="1" id="KW-0812">Transmembrane</keyword>
<keyword evidence="1" id="KW-1133">Transmembrane helix</keyword>
<sequence>MNRITSTKEVKIVLITAIKLEVLSGLILLILIDVLNGAVKDLGYSRQLVIANIFMLEILLQTTNKREPLPNSCEKILCSS</sequence>
<dbReference type="EMBL" id="JXTB01000241">
    <property type="protein sequence ID" value="PON50857.1"/>
    <property type="molecule type" value="Genomic_DNA"/>
</dbReference>
<protein>
    <submittedName>
        <fullName evidence="2">Uncharacterized protein</fullName>
    </submittedName>
</protein>
<evidence type="ECO:0000313" key="3">
    <source>
        <dbReference type="Proteomes" id="UP000237105"/>
    </source>
</evidence>
<evidence type="ECO:0000313" key="2">
    <source>
        <dbReference type="EMBL" id="PON50857.1"/>
    </source>
</evidence>
<comment type="caution">
    <text evidence="2">The sequence shown here is derived from an EMBL/GenBank/DDBJ whole genome shotgun (WGS) entry which is preliminary data.</text>
</comment>
<dbReference type="AlphaFoldDB" id="A0A2P5BPW7"/>
<evidence type="ECO:0000256" key="1">
    <source>
        <dbReference type="SAM" id="Phobius"/>
    </source>
</evidence>
<reference evidence="3" key="1">
    <citation type="submission" date="2016-06" db="EMBL/GenBank/DDBJ databases">
        <title>Parallel loss of symbiosis genes in relatives of nitrogen-fixing non-legume Parasponia.</title>
        <authorList>
            <person name="Van Velzen R."/>
            <person name="Holmer R."/>
            <person name="Bu F."/>
            <person name="Rutten L."/>
            <person name="Van Zeijl A."/>
            <person name="Liu W."/>
            <person name="Santuari L."/>
            <person name="Cao Q."/>
            <person name="Sharma T."/>
            <person name="Shen D."/>
            <person name="Roswanjaya Y."/>
            <person name="Wardhani T."/>
            <person name="Kalhor M.S."/>
            <person name="Jansen J."/>
            <person name="Van den Hoogen J."/>
            <person name="Gungor B."/>
            <person name="Hartog M."/>
            <person name="Hontelez J."/>
            <person name="Verver J."/>
            <person name="Yang W.-C."/>
            <person name="Schijlen E."/>
            <person name="Repin R."/>
            <person name="Schilthuizen M."/>
            <person name="Schranz E."/>
            <person name="Heidstra R."/>
            <person name="Miyata K."/>
            <person name="Fedorova E."/>
            <person name="Kohlen W."/>
            <person name="Bisseling T."/>
            <person name="Smit S."/>
            <person name="Geurts R."/>
        </authorList>
    </citation>
    <scope>NUCLEOTIDE SEQUENCE [LARGE SCALE GENOMIC DNA]</scope>
    <source>
        <strain evidence="3">cv. WU1-14</strain>
    </source>
</reference>
<organism evidence="2 3">
    <name type="scientific">Parasponia andersonii</name>
    <name type="common">Sponia andersonii</name>
    <dbReference type="NCBI Taxonomy" id="3476"/>
    <lineage>
        <taxon>Eukaryota</taxon>
        <taxon>Viridiplantae</taxon>
        <taxon>Streptophyta</taxon>
        <taxon>Embryophyta</taxon>
        <taxon>Tracheophyta</taxon>
        <taxon>Spermatophyta</taxon>
        <taxon>Magnoliopsida</taxon>
        <taxon>eudicotyledons</taxon>
        <taxon>Gunneridae</taxon>
        <taxon>Pentapetalae</taxon>
        <taxon>rosids</taxon>
        <taxon>fabids</taxon>
        <taxon>Rosales</taxon>
        <taxon>Cannabaceae</taxon>
        <taxon>Parasponia</taxon>
    </lineage>
</organism>
<proteinExistence type="predicted"/>